<feature type="transmembrane region" description="Helical" evidence="1">
    <location>
        <begin position="18"/>
        <end position="39"/>
    </location>
</feature>
<proteinExistence type="predicted"/>
<protein>
    <recommendedName>
        <fullName evidence="4">DUF945 domain-containing protein</fullName>
    </recommendedName>
</protein>
<dbReference type="Proteomes" id="UP000198618">
    <property type="component" value="Unassembled WGS sequence"/>
</dbReference>
<organism evidence="2 3">
    <name type="scientific">Oceanobacillus limi</name>
    <dbReference type="NCBI Taxonomy" id="930131"/>
    <lineage>
        <taxon>Bacteria</taxon>
        <taxon>Bacillati</taxon>
        <taxon>Bacillota</taxon>
        <taxon>Bacilli</taxon>
        <taxon>Bacillales</taxon>
        <taxon>Bacillaceae</taxon>
        <taxon>Oceanobacillus</taxon>
    </lineage>
</organism>
<name>A0A1I0EGM4_9BACI</name>
<keyword evidence="1" id="KW-0472">Membrane</keyword>
<dbReference type="AlphaFoldDB" id="A0A1I0EGM4"/>
<sequence length="529" mass="59480">MEDSVQSGGKQPKGIKRIFMITLVAILVIGGSVAAYVIMDKSPKEKYFLAEKDSLEFLTGQIEKRYQSELDWSEYSAENPIESVMELSAEFNDPSGESYGLMSPEQIINNSTVTMTTAIDREEKRLSSKLEGSLGGFEIGGLDVFVTSEKGMVGLPFVEELLQLKGKDFGKLLSQMDPYTFTGDEELDFSMMFDGNNLLSDEDIDYLKEEYALFIYDSLPDSAFESTDETIKVANETLDTEKIAFNLSEEELKTILSELFEKMANDDRLKDIIQEQYQLQTFGAFTVPQSSVLMEDADQFIADFTAGMEEASEEIEELSMPDGLNSTIWIHNKLIVKRDFEVELGPNEDEMVTLHLNGNHLMEEANQSFTYEIGFKDAYDEGTVELTGELSLENGEMNDSIQLSAEDVVLSYESSESLDDNKKDFERRFSVDDGYGFVGTLNWTGDASYDADQMSSQHAFSVESPEVPQDLLTLHLSKDASTVSSVEIPSDDQVKDLGSMNIDELMMYMEMELYPQFEEWMFGIMGPGF</sequence>
<dbReference type="OrthoDB" id="2729040at2"/>
<gene>
    <name evidence="2" type="ORF">SAMN05216389_11194</name>
</gene>
<accession>A0A1I0EGM4</accession>
<reference evidence="2 3" key="1">
    <citation type="submission" date="2016-10" db="EMBL/GenBank/DDBJ databases">
        <authorList>
            <person name="de Groot N.N."/>
        </authorList>
    </citation>
    <scope>NUCLEOTIDE SEQUENCE [LARGE SCALE GENOMIC DNA]</scope>
    <source>
        <strain evidence="2 3">IBRC-M 10780</strain>
    </source>
</reference>
<keyword evidence="1" id="KW-0812">Transmembrane</keyword>
<evidence type="ECO:0000256" key="1">
    <source>
        <dbReference type="SAM" id="Phobius"/>
    </source>
</evidence>
<evidence type="ECO:0000313" key="2">
    <source>
        <dbReference type="EMBL" id="SET43991.1"/>
    </source>
</evidence>
<dbReference type="RefSeq" id="WP_090870426.1">
    <property type="nucleotide sequence ID" value="NZ_FOHE01000011.1"/>
</dbReference>
<dbReference type="EMBL" id="FOHE01000011">
    <property type="protein sequence ID" value="SET43991.1"/>
    <property type="molecule type" value="Genomic_DNA"/>
</dbReference>
<evidence type="ECO:0000313" key="3">
    <source>
        <dbReference type="Proteomes" id="UP000198618"/>
    </source>
</evidence>
<keyword evidence="3" id="KW-1185">Reference proteome</keyword>
<keyword evidence="1" id="KW-1133">Transmembrane helix</keyword>
<evidence type="ECO:0008006" key="4">
    <source>
        <dbReference type="Google" id="ProtNLM"/>
    </source>
</evidence>
<dbReference type="STRING" id="930131.SAMN05216389_11194"/>